<protein>
    <submittedName>
        <fullName evidence="1">Uncharacterized protein</fullName>
    </submittedName>
</protein>
<comment type="caution">
    <text evidence="1">The sequence shown here is derived from an EMBL/GenBank/DDBJ whole genome shotgun (WGS) entry which is preliminary data.</text>
</comment>
<dbReference type="HOGENOM" id="CLU_2244673_0_0_5"/>
<accession>J1J862</accession>
<sequence length="104" mass="11369">MKGVNAWDFLHGGGTGGVSVLINSLMGDCLWRSFSMGFCSWGGALLWRCLPRLYDLGVRFSELFDLAIHGGGTMGPIFIKGGIKAMRYSVGSMEGEESFLRERV</sequence>
<gene>
    <name evidence="1" type="ORF">MCQ_00519</name>
</gene>
<dbReference type="EMBL" id="AILU01000017">
    <property type="protein sequence ID" value="EJF80015.1"/>
    <property type="molecule type" value="Genomic_DNA"/>
</dbReference>
<proteinExistence type="predicted"/>
<evidence type="ECO:0000313" key="1">
    <source>
        <dbReference type="EMBL" id="EJF80015.1"/>
    </source>
</evidence>
<dbReference type="AlphaFoldDB" id="J1J862"/>
<organism evidence="1 2">
    <name type="scientific">Candidatus Bartonella washoeensis Sb944nv</name>
    <dbReference type="NCBI Taxonomy" id="1094563"/>
    <lineage>
        <taxon>Bacteria</taxon>
        <taxon>Pseudomonadati</taxon>
        <taxon>Pseudomonadota</taxon>
        <taxon>Alphaproteobacteria</taxon>
        <taxon>Hyphomicrobiales</taxon>
        <taxon>Bartonellaceae</taxon>
        <taxon>Bartonella</taxon>
    </lineage>
</organism>
<name>J1J862_9HYPH</name>
<dbReference type="Proteomes" id="UP000008947">
    <property type="component" value="Unassembled WGS sequence"/>
</dbReference>
<reference evidence="1 2" key="1">
    <citation type="submission" date="2012-03" db="EMBL/GenBank/DDBJ databases">
        <title>The Genome Sequence of Bartonella washoensis Sb944nv.</title>
        <authorList>
            <consortium name="The Broad Institute Genome Sequencing Platform"/>
            <consortium name="The Broad Institute Genome Sequencing Center for Infectious Disease"/>
            <person name="Feldgarden M."/>
            <person name="Kirby J."/>
            <person name="Kosoy M."/>
            <person name="Birtles R."/>
            <person name="Probert W.S."/>
            <person name="Chiaraviglio L."/>
            <person name="Young S.K."/>
            <person name="Zeng Q."/>
            <person name="Gargeya S."/>
            <person name="Fitzgerald M."/>
            <person name="Haas B."/>
            <person name="Abouelleil A."/>
            <person name="Alvarado L."/>
            <person name="Arachchi H.M."/>
            <person name="Berlin A."/>
            <person name="Chapman S.B."/>
            <person name="Gearin G."/>
            <person name="Goldberg J."/>
            <person name="Griggs A."/>
            <person name="Gujja S."/>
            <person name="Hansen M."/>
            <person name="Heiman D."/>
            <person name="Howarth C."/>
            <person name="Larimer J."/>
            <person name="Lui A."/>
            <person name="MacDonald P.J.P."/>
            <person name="McCowen C."/>
            <person name="Montmayeur A."/>
            <person name="Murphy C."/>
            <person name="Neiman D."/>
            <person name="Pearson M."/>
            <person name="Priest M."/>
            <person name="Roberts A."/>
            <person name="Saif S."/>
            <person name="Shea T."/>
            <person name="Sisk P."/>
            <person name="Stolte C."/>
            <person name="Sykes S."/>
            <person name="Wortman J."/>
            <person name="Nusbaum C."/>
            <person name="Birren B."/>
        </authorList>
    </citation>
    <scope>NUCLEOTIDE SEQUENCE [LARGE SCALE GENOMIC DNA]</scope>
    <source>
        <strain evidence="1 2">Sb944nv</strain>
    </source>
</reference>
<evidence type="ECO:0000313" key="2">
    <source>
        <dbReference type="Proteomes" id="UP000008947"/>
    </source>
</evidence>
<keyword evidence="2" id="KW-1185">Reference proteome</keyword>